<dbReference type="InterPro" id="IPR016181">
    <property type="entry name" value="Acyl_CoA_acyltransferase"/>
</dbReference>
<gene>
    <name evidence="2" type="ORF">SAMN05444148_0857</name>
</gene>
<dbReference type="EMBL" id="FQWS01000001">
    <property type="protein sequence ID" value="SHG74730.1"/>
    <property type="molecule type" value="Genomic_DNA"/>
</dbReference>
<dbReference type="Pfam" id="PF13302">
    <property type="entry name" value="Acetyltransf_3"/>
    <property type="match status" value="1"/>
</dbReference>
<name>A0A1M5MBQ4_9FLAO</name>
<protein>
    <submittedName>
        <fullName evidence="2">Protein N-acetyltransferase, RimJ/RimL family</fullName>
    </submittedName>
</protein>
<evidence type="ECO:0000313" key="3">
    <source>
        <dbReference type="Proteomes" id="UP000184522"/>
    </source>
</evidence>
<dbReference type="PROSITE" id="PS51186">
    <property type="entry name" value="GNAT"/>
    <property type="match status" value="1"/>
</dbReference>
<dbReference type="SUPFAM" id="SSF55729">
    <property type="entry name" value="Acyl-CoA N-acyltransferases (Nat)"/>
    <property type="match status" value="1"/>
</dbReference>
<dbReference type="Proteomes" id="UP000184522">
    <property type="component" value="Unassembled WGS sequence"/>
</dbReference>
<evidence type="ECO:0000259" key="1">
    <source>
        <dbReference type="PROSITE" id="PS51186"/>
    </source>
</evidence>
<dbReference type="PANTHER" id="PTHR43792">
    <property type="entry name" value="GNAT FAMILY, PUTATIVE (AFU_ORTHOLOGUE AFUA_3G00765)-RELATED-RELATED"/>
    <property type="match status" value="1"/>
</dbReference>
<keyword evidence="2" id="KW-0808">Transferase</keyword>
<dbReference type="InterPro" id="IPR000182">
    <property type="entry name" value="GNAT_dom"/>
</dbReference>
<proteinExistence type="predicted"/>
<dbReference type="STRING" id="1089305.SAMN05444148_0857"/>
<feature type="domain" description="N-acetyltransferase" evidence="1">
    <location>
        <begin position="20"/>
        <end position="186"/>
    </location>
</feature>
<dbReference type="GO" id="GO:0016747">
    <property type="term" value="F:acyltransferase activity, transferring groups other than amino-acyl groups"/>
    <property type="evidence" value="ECO:0007669"/>
    <property type="project" value="InterPro"/>
</dbReference>
<dbReference type="AlphaFoldDB" id="A0A1M5MBQ4"/>
<evidence type="ECO:0000313" key="2">
    <source>
        <dbReference type="EMBL" id="SHG74730.1"/>
    </source>
</evidence>
<sequence length="188" mass="22032">MLLNSKRIKRKPIHIETSRLILREFNKKDIDALFKLDSNPIVHEFLGKNPVKEKTESKKYIEDCIQKYESHSICRLAILEKESGNFIGWSGLRFIDDYTFNDHTNFYDVGYRLMPEYWNKGYATEAGKASVDYGFNILNIETIYGITEIDNVASHKALLKIGLNYVEDFEHTDGSTLRWYSIKNKNYE</sequence>
<dbReference type="InterPro" id="IPR051531">
    <property type="entry name" value="N-acetyltransferase"/>
</dbReference>
<accession>A0A1M5MBQ4</accession>
<reference evidence="3" key="1">
    <citation type="submission" date="2016-11" db="EMBL/GenBank/DDBJ databases">
        <authorList>
            <person name="Varghese N."/>
            <person name="Submissions S."/>
        </authorList>
    </citation>
    <scope>NUCLEOTIDE SEQUENCE [LARGE SCALE GENOMIC DNA]</scope>
    <source>
        <strain evidence="3">DSM 25330</strain>
    </source>
</reference>
<keyword evidence="3" id="KW-1185">Reference proteome</keyword>
<dbReference type="Gene3D" id="3.40.630.30">
    <property type="match status" value="1"/>
</dbReference>
<organism evidence="2 3">
    <name type="scientific">Winogradskyella jejuensis</name>
    <dbReference type="NCBI Taxonomy" id="1089305"/>
    <lineage>
        <taxon>Bacteria</taxon>
        <taxon>Pseudomonadati</taxon>
        <taxon>Bacteroidota</taxon>
        <taxon>Flavobacteriia</taxon>
        <taxon>Flavobacteriales</taxon>
        <taxon>Flavobacteriaceae</taxon>
        <taxon>Winogradskyella</taxon>
    </lineage>
</organism>
<dbReference type="PANTHER" id="PTHR43792:SF16">
    <property type="entry name" value="N-ACETYLTRANSFERASE DOMAIN-CONTAINING PROTEIN"/>
    <property type="match status" value="1"/>
</dbReference>